<organism evidence="2 3">
    <name type="scientific">Forsythia ovata</name>
    <dbReference type="NCBI Taxonomy" id="205694"/>
    <lineage>
        <taxon>Eukaryota</taxon>
        <taxon>Viridiplantae</taxon>
        <taxon>Streptophyta</taxon>
        <taxon>Embryophyta</taxon>
        <taxon>Tracheophyta</taxon>
        <taxon>Spermatophyta</taxon>
        <taxon>Magnoliopsida</taxon>
        <taxon>eudicotyledons</taxon>
        <taxon>Gunneridae</taxon>
        <taxon>Pentapetalae</taxon>
        <taxon>asterids</taxon>
        <taxon>lamiids</taxon>
        <taxon>Lamiales</taxon>
        <taxon>Oleaceae</taxon>
        <taxon>Forsythieae</taxon>
        <taxon>Forsythia</taxon>
    </lineage>
</organism>
<protein>
    <submittedName>
        <fullName evidence="2">Uncharacterized protein</fullName>
    </submittedName>
</protein>
<feature type="region of interest" description="Disordered" evidence="1">
    <location>
        <begin position="52"/>
        <end position="76"/>
    </location>
</feature>
<evidence type="ECO:0000313" key="3">
    <source>
        <dbReference type="Proteomes" id="UP001604277"/>
    </source>
</evidence>
<keyword evidence="3" id="KW-1185">Reference proteome</keyword>
<reference evidence="3" key="1">
    <citation type="submission" date="2024-07" db="EMBL/GenBank/DDBJ databases">
        <title>Two chromosome-level genome assemblies of Korean endemic species Abeliophyllum distichum and Forsythia ovata (Oleaceae).</title>
        <authorList>
            <person name="Jang H."/>
        </authorList>
    </citation>
    <scope>NUCLEOTIDE SEQUENCE [LARGE SCALE GENOMIC DNA]</scope>
</reference>
<name>A0ABD1UWP2_9LAMI</name>
<comment type="caution">
    <text evidence="2">The sequence shown here is derived from an EMBL/GenBank/DDBJ whole genome shotgun (WGS) entry which is preliminary data.</text>
</comment>
<accession>A0ABD1UWP2</accession>
<evidence type="ECO:0000256" key="1">
    <source>
        <dbReference type="SAM" id="MobiDB-lite"/>
    </source>
</evidence>
<sequence length="107" mass="11906">MAKYAFSNIPVFSIDEDGDDNGNVTLPPLSSILCLSVTAFLAPKSDINVSPHLPPPSYKPPISSHNVRQQSLHSPPKNFMNIFERTVAKIDMSEVGFLEKRFNSFKK</sequence>
<evidence type="ECO:0000313" key="2">
    <source>
        <dbReference type="EMBL" id="KAL2529372.1"/>
    </source>
</evidence>
<dbReference type="Proteomes" id="UP001604277">
    <property type="component" value="Unassembled WGS sequence"/>
</dbReference>
<proteinExistence type="predicted"/>
<gene>
    <name evidence="2" type="ORF">Fot_21973</name>
</gene>
<dbReference type="AlphaFoldDB" id="A0ABD1UWP2"/>
<dbReference type="EMBL" id="JBFOLJ010000006">
    <property type="protein sequence ID" value="KAL2529372.1"/>
    <property type="molecule type" value="Genomic_DNA"/>
</dbReference>